<name>A0A212Q1J2_9PROT</name>
<dbReference type="CDD" id="cd18586">
    <property type="entry name" value="ABC_6TM_PrtD_like"/>
    <property type="match status" value="1"/>
</dbReference>
<dbReference type="InterPro" id="IPR027417">
    <property type="entry name" value="P-loop_NTPase"/>
</dbReference>
<feature type="transmembrane region" description="Helical" evidence="9">
    <location>
        <begin position="59"/>
        <end position="81"/>
    </location>
</feature>
<dbReference type="PROSITE" id="PS50893">
    <property type="entry name" value="ABC_TRANSPORTER_2"/>
    <property type="match status" value="1"/>
</dbReference>
<keyword evidence="13" id="KW-1185">Reference proteome</keyword>
<evidence type="ECO:0000259" key="11">
    <source>
        <dbReference type="PROSITE" id="PS50929"/>
    </source>
</evidence>
<dbReference type="PROSITE" id="PS50929">
    <property type="entry name" value="ABC_TM1F"/>
    <property type="match status" value="1"/>
</dbReference>
<proteinExistence type="predicted"/>
<dbReference type="SUPFAM" id="SSF90123">
    <property type="entry name" value="ABC transporter transmembrane region"/>
    <property type="match status" value="1"/>
</dbReference>
<keyword evidence="4 9" id="KW-0812">Transmembrane</keyword>
<evidence type="ECO:0000256" key="6">
    <source>
        <dbReference type="ARBA" id="ARBA00022840"/>
    </source>
</evidence>
<dbReference type="InterPro" id="IPR036640">
    <property type="entry name" value="ABC1_TM_sf"/>
</dbReference>
<evidence type="ECO:0000256" key="5">
    <source>
        <dbReference type="ARBA" id="ARBA00022741"/>
    </source>
</evidence>
<dbReference type="InterPro" id="IPR039421">
    <property type="entry name" value="Type_1_exporter"/>
</dbReference>
<dbReference type="OrthoDB" id="5288404at2"/>
<dbReference type="SMART" id="SM00382">
    <property type="entry name" value="AAA"/>
    <property type="match status" value="1"/>
</dbReference>
<dbReference type="PANTHER" id="PTHR24221:SF654">
    <property type="entry name" value="ATP-BINDING CASSETTE SUB-FAMILY B MEMBER 6"/>
    <property type="match status" value="1"/>
</dbReference>
<evidence type="ECO:0000256" key="9">
    <source>
        <dbReference type="SAM" id="Phobius"/>
    </source>
</evidence>
<dbReference type="PANTHER" id="PTHR24221">
    <property type="entry name" value="ATP-BINDING CASSETTE SUB-FAMILY B"/>
    <property type="match status" value="1"/>
</dbReference>
<keyword evidence="6 12" id="KW-0067">ATP-binding</keyword>
<keyword evidence="3" id="KW-1003">Cell membrane</keyword>
<dbReference type="EMBL" id="FYEH01000001">
    <property type="protein sequence ID" value="SNB53150.1"/>
    <property type="molecule type" value="Genomic_DNA"/>
</dbReference>
<dbReference type="GO" id="GO:0140359">
    <property type="term" value="F:ABC-type transporter activity"/>
    <property type="evidence" value="ECO:0007669"/>
    <property type="project" value="InterPro"/>
</dbReference>
<feature type="transmembrane region" description="Helical" evidence="9">
    <location>
        <begin position="141"/>
        <end position="163"/>
    </location>
</feature>
<evidence type="ECO:0000313" key="13">
    <source>
        <dbReference type="Proteomes" id="UP000197065"/>
    </source>
</evidence>
<dbReference type="InterPro" id="IPR003593">
    <property type="entry name" value="AAA+_ATPase"/>
</dbReference>
<feature type="transmembrane region" description="Helical" evidence="9">
    <location>
        <begin position="34"/>
        <end position="53"/>
    </location>
</feature>
<reference evidence="12 13" key="1">
    <citation type="submission" date="2017-06" db="EMBL/GenBank/DDBJ databases">
        <authorList>
            <person name="Kim H.J."/>
            <person name="Triplett B.A."/>
        </authorList>
    </citation>
    <scope>NUCLEOTIDE SEQUENCE [LARGE SCALE GENOMIC DNA]</scope>
    <source>
        <strain evidence="12 13">B29T1</strain>
    </source>
</reference>
<sequence length="582" mass="62010">MSEHSLQATPPLARSVDDSFALALGRSRRAFGELVLASAVINLLALATPLFMMTVYNKVIAHSALSTLDALAVGMGVLILFEMILRVVRGQVAARMGARLDVAIGEALFRRVLHLPAGAVEQLSASGLADRFRSLDRLRSFVANQLPILFVDLAFTLVFLLALLVVSPALALVTAICMTGFVVLTTLAHGRQARLQQTLAREAGAKAAWVDESMSQFSSVRSLGLEEMVRLRFERGLVATAWTAWNVGSLGSLTAGIAQMLQAAAAVGIVYLGAREIIAGSLTIGGLVAATILSGRALAPMRQAVGAFEQLRDARDAWVRLNDLPAAEAPRQSLAWAGRIEGKIGFEKVSFSYEGGRGRVLDAFSLEVRPGTMLAIVGPPGSGKSTILRLLLGLAVPETGKITIDDRDLAHAPMAQVRQQIGIVPQEIHLFSGSIAENISAGSQACTLERIIAAAKFVGLQEIVERLPQGYETKLGERGSGLSQGQRQLIAIARALVRNPRILILDEASSALDEHSERHLLDNLRRAGRGRTILMVTHRPAVLLACDEAIVVERGRLSFKGSPAEVAAVVRADVGARAARAG</sequence>
<dbReference type="InterPro" id="IPR047957">
    <property type="entry name" value="ABC_AprD-like_6TM"/>
</dbReference>
<dbReference type="SUPFAM" id="SSF52540">
    <property type="entry name" value="P-loop containing nucleoside triphosphate hydrolases"/>
    <property type="match status" value="1"/>
</dbReference>
<keyword evidence="5" id="KW-0547">Nucleotide-binding</keyword>
<dbReference type="InterPro" id="IPR017871">
    <property type="entry name" value="ABC_transporter-like_CS"/>
</dbReference>
<keyword evidence="7 9" id="KW-1133">Transmembrane helix</keyword>
<evidence type="ECO:0000256" key="4">
    <source>
        <dbReference type="ARBA" id="ARBA00022692"/>
    </source>
</evidence>
<feature type="domain" description="ABC transmembrane type-1" evidence="11">
    <location>
        <begin position="34"/>
        <end position="313"/>
    </location>
</feature>
<evidence type="ECO:0000256" key="3">
    <source>
        <dbReference type="ARBA" id="ARBA00022475"/>
    </source>
</evidence>
<feature type="transmembrane region" description="Helical" evidence="9">
    <location>
        <begin position="277"/>
        <end position="299"/>
    </location>
</feature>
<protein>
    <submittedName>
        <fullName evidence="12">ATP-binding cassette, subfamily B, HlyB/CyaB/ATP-binding cassette, subfamily B, RtxB</fullName>
    </submittedName>
</protein>
<organism evidence="12 13">
    <name type="scientific">Arboricoccus pini</name>
    <dbReference type="NCBI Taxonomy" id="1963835"/>
    <lineage>
        <taxon>Bacteria</taxon>
        <taxon>Pseudomonadati</taxon>
        <taxon>Pseudomonadota</taxon>
        <taxon>Alphaproteobacteria</taxon>
        <taxon>Geminicoccales</taxon>
        <taxon>Geminicoccaceae</taxon>
        <taxon>Arboricoccus</taxon>
    </lineage>
</organism>
<dbReference type="PROSITE" id="PS00211">
    <property type="entry name" value="ABC_TRANSPORTER_1"/>
    <property type="match status" value="1"/>
</dbReference>
<dbReference type="FunFam" id="3.40.50.300:FF:000299">
    <property type="entry name" value="ABC transporter ATP-binding protein/permease"/>
    <property type="match status" value="1"/>
</dbReference>
<keyword evidence="2" id="KW-0813">Transport</keyword>
<evidence type="ECO:0000256" key="8">
    <source>
        <dbReference type="ARBA" id="ARBA00023136"/>
    </source>
</evidence>
<dbReference type="GO" id="GO:0005886">
    <property type="term" value="C:plasma membrane"/>
    <property type="evidence" value="ECO:0007669"/>
    <property type="project" value="UniProtKB-SubCell"/>
</dbReference>
<dbReference type="GO" id="GO:0034040">
    <property type="term" value="F:ATPase-coupled lipid transmembrane transporter activity"/>
    <property type="evidence" value="ECO:0007669"/>
    <property type="project" value="TreeGrafter"/>
</dbReference>
<accession>A0A212Q1J2</accession>
<dbReference type="Proteomes" id="UP000197065">
    <property type="component" value="Unassembled WGS sequence"/>
</dbReference>
<dbReference type="Gene3D" id="1.20.1560.10">
    <property type="entry name" value="ABC transporter type 1, transmembrane domain"/>
    <property type="match status" value="1"/>
</dbReference>
<dbReference type="AlphaFoldDB" id="A0A212Q1J2"/>
<dbReference type="Pfam" id="PF00664">
    <property type="entry name" value="ABC_membrane"/>
    <property type="match status" value="1"/>
</dbReference>
<dbReference type="InterPro" id="IPR003439">
    <property type="entry name" value="ABC_transporter-like_ATP-bd"/>
</dbReference>
<dbReference type="Gene3D" id="3.40.50.300">
    <property type="entry name" value="P-loop containing nucleotide triphosphate hydrolases"/>
    <property type="match status" value="1"/>
</dbReference>
<feature type="domain" description="ABC transporter" evidence="10">
    <location>
        <begin position="344"/>
        <end position="579"/>
    </location>
</feature>
<evidence type="ECO:0000256" key="2">
    <source>
        <dbReference type="ARBA" id="ARBA00022448"/>
    </source>
</evidence>
<dbReference type="InterPro" id="IPR011527">
    <property type="entry name" value="ABC1_TM_dom"/>
</dbReference>
<dbReference type="RefSeq" id="WP_088559655.1">
    <property type="nucleotide sequence ID" value="NZ_FYEH01000001.1"/>
</dbReference>
<dbReference type="Pfam" id="PF00005">
    <property type="entry name" value="ABC_tran"/>
    <property type="match status" value="1"/>
</dbReference>
<dbReference type="GO" id="GO:0005524">
    <property type="term" value="F:ATP binding"/>
    <property type="evidence" value="ECO:0007669"/>
    <property type="project" value="UniProtKB-KW"/>
</dbReference>
<feature type="transmembrane region" description="Helical" evidence="9">
    <location>
        <begin position="169"/>
        <end position="188"/>
    </location>
</feature>
<evidence type="ECO:0000313" key="12">
    <source>
        <dbReference type="EMBL" id="SNB53150.1"/>
    </source>
</evidence>
<evidence type="ECO:0000256" key="1">
    <source>
        <dbReference type="ARBA" id="ARBA00004651"/>
    </source>
</evidence>
<evidence type="ECO:0000256" key="7">
    <source>
        <dbReference type="ARBA" id="ARBA00022989"/>
    </source>
</evidence>
<evidence type="ECO:0000259" key="10">
    <source>
        <dbReference type="PROSITE" id="PS50893"/>
    </source>
</evidence>
<comment type="subcellular location">
    <subcellularLocation>
        <location evidence="1">Cell membrane</location>
        <topology evidence="1">Multi-pass membrane protein</topology>
    </subcellularLocation>
</comment>
<gene>
    <name evidence="12" type="ORF">SAMN07250955_101348</name>
</gene>
<keyword evidence="8 9" id="KW-0472">Membrane</keyword>
<dbReference type="GO" id="GO:0016887">
    <property type="term" value="F:ATP hydrolysis activity"/>
    <property type="evidence" value="ECO:0007669"/>
    <property type="project" value="InterPro"/>
</dbReference>